<dbReference type="InterPro" id="IPR037923">
    <property type="entry name" value="HTH-like"/>
</dbReference>
<protein>
    <recommendedName>
        <fullName evidence="4">HTH araC/xylS-type domain-containing protein</fullName>
    </recommendedName>
</protein>
<dbReference type="PANTHER" id="PTHR43280">
    <property type="entry name" value="ARAC-FAMILY TRANSCRIPTIONAL REGULATOR"/>
    <property type="match status" value="1"/>
</dbReference>
<evidence type="ECO:0000256" key="3">
    <source>
        <dbReference type="ARBA" id="ARBA00023163"/>
    </source>
</evidence>
<dbReference type="InterPro" id="IPR018062">
    <property type="entry name" value="HTH_AraC-typ_CS"/>
</dbReference>
<dbReference type="SUPFAM" id="SSF46689">
    <property type="entry name" value="Homeodomain-like"/>
    <property type="match status" value="1"/>
</dbReference>
<dbReference type="EMBL" id="LPWH01000070">
    <property type="protein sequence ID" value="POR01019.1"/>
    <property type="molecule type" value="Genomic_DNA"/>
</dbReference>
<dbReference type="PROSITE" id="PS01124">
    <property type="entry name" value="HTH_ARAC_FAMILY_2"/>
    <property type="match status" value="1"/>
</dbReference>
<dbReference type="PANTHER" id="PTHR43280:SF2">
    <property type="entry name" value="HTH-TYPE TRANSCRIPTIONAL REGULATOR EXSA"/>
    <property type="match status" value="1"/>
</dbReference>
<dbReference type="Pfam" id="PF12833">
    <property type="entry name" value="HTH_18"/>
    <property type="match status" value="1"/>
</dbReference>
<keyword evidence="2" id="KW-0238">DNA-binding</keyword>
<dbReference type="InterPro" id="IPR018060">
    <property type="entry name" value="HTH_AraC"/>
</dbReference>
<proteinExistence type="predicted"/>
<name>A0A2S4JNB0_9SPIO</name>
<evidence type="ECO:0000313" key="5">
    <source>
        <dbReference type="EMBL" id="POR01019.1"/>
    </source>
</evidence>
<keyword evidence="6" id="KW-1185">Reference proteome</keyword>
<dbReference type="AlphaFoldDB" id="A0A2S4JNB0"/>
<feature type="domain" description="HTH araC/xylS-type" evidence="4">
    <location>
        <begin position="190"/>
        <end position="290"/>
    </location>
</feature>
<evidence type="ECO:0000256" key="1">
    <source>
        <dbReference type="ARBA" id="ARBA00023015"/>
    </source>
</evidence>
<evidence type="ECO:0000256" key="2">
    <source>
        <dbReference type="ARBA" id="ARBA00023125"/>
    </source>
</evidence>
<comment type="caution">
    <text evidence="5">The sequence shown here is derived from an EMBL/GenBank/DDBJ whole genome shotgun (WGS) entry which is preliminary data.</text>
</comment>
<dbReference type="SUPFAM" id="SSF51215">
    <property type="entry name" value="Regulatory protein AraC"/>
    <property type="match status" value="1"/>
</dbReference>
<keyword evidence="1" id="KW-0805">Transcription regulation</keyword>
<dbReference type="InterPro" id="IPR009057">
    <property type="entry name" value="Homeodomain-like_sf"/>
</dbReference>
<sequence length="298" mass="34027">MNSGERESSFGSLHKSVESLWSGLRSPGNYYQGTGYLPFPVPENILLFYRNRFHPGNLGAETSFHYRHVLLFNLARAIRIFLDGSIVHLHRGEGLLILPYQYHRFINEGQDRLSLAFLTFEIPPTICFERLRYSPFAYTRETLQLLDETGRAFLDGSPGTLCCCAARVLSHIIETSHRRETPLHQRYHGETLIGEILKTVYHEKTRTVEALATKLGYSGSYLRTLFRKTMGQSLGRFMIEVRMTEAMRLLSRGNSTVGSIAERCGYESIYSFSRAFRSFAGESPSQYRKKRKTGGSDP</sequence>
<reference evidence="6" key="1">
    <citation type="submission" date="2015-12" db="EMBL/GenBank/DDBJ databases">
        <authorList>
            <person name="Lodha T.D."/>
            <person name="Chintalapati S."/>
            <person name="Chintalapati V.R."/>
            <person name="Sravanthi T."/>
        </authorList>
    </citation>
    <scope>NUCLEOTIDE SEQUENCE [LARGE SCALE GENOMIC DNA]</scope>
    <source>
        <strain evidence="6">JC133</strain>
    </source>
</reference>
<dbReference type="GO" id="GO:0003700">
    <property type="term" value="F:DNA-binding transcription factor activity"/>
    <property type="evidence" value="ECO:0007669"/>
    <property type="project" value="InterPro"/>
</dbReference>
<dbReference type="InterPro" id="IPR020449">
    <property type="entry name" value="Tscrpt_reg_AraC-type_HTH"/>
</dbReference>
<gene>
    <name evidence="5" type="ORF">AU468_09135</name>
</gene>
<dbReference type="RefSeq" id="WP_181015504.1">
    <property type="nucleotide sequence ID" value="NZ_LPWH01000070.1"/>
</dbReference>
<keyword evidence="3" id="KW-0804">Transcription</keyword>
<dbReference type="PROSITE" id="PS00041">
    <property type="entry name" value="HTH_ARAC_FAMILY_1"/>
    <property type="match status" value="1"/>
</dbReference>
<dbReference type="GO" id="GO:0043565">
    <property type="term" value="F:sequence-specific DNA binding"/>
    <property type="evidence" value="ECO:0007669"/>
    <property type="project" value="InterPro"/>
</dbReference>
<dbReference type="Gene3D" id="1.10.10.60">
    <property type="entry name" value="Homeodomain-like"/>
    <property type="match status" value="2"/>
</dbReference>
<evidence type="ECO:0000313" key="6">
    <source>
        <dbReference type="Proteomes" id="UP000237350"/>
    </source>
</evidence>
<organism evidence="5 6">
    <name type="scientific">Alkalispirochaeta sphaeroplastigenens</name>
    <dbReference type="NCBI Taxonomy" id="1187066"/>
    <lineage>
        <taxon>Bacteria</taxon>
        <taxon>Pseudomonadati</taxon>
        <taxon>Spirochaetota</taxon>
        <taxon>Spirochaetia</taxon>
        <taxon>Spirochaetales</taxon>
        <taxon>Spirochaetaceae</taxon>
        <taxon>Alkalispirochaeta</taxon>
    </lineage>
</organism>
<accession>A0A2S4JNB0</accession>
<dbReference type="Proteomes" id="UP000237350">
    <property type="component" value="Unassembled WGS sequence"/>
</dbReference>
<dbReference type="SMART" id="SM00342">
    <property type="entry name" value="HTH_ARAC"/>
    <property type="match status" value="1"/>
</dbReference>
<dbReference type="PRINTS" id="PR00032">
    <property type="entry name" value="HTHARAC"/>
</dbReference>
<evidence type="ECO:0000259" key="4">
    <source>
        <dbReference type="PROSITE" id="PS01124"/>
    </source>
</evidence>